<organism evidence="2 3">
    <name type="scientific">Hirsutella rhossiliensis</name>
    <dbReference type="NCBI Taxonomy" id="111463"/>
    <lineage>
        <taxon>Eukaryota</taxon>
        <taxon>Fungi</taxon>
        <taxon>Dikarya</taxon>
        <taxon>Ascomycota</taxon>
        <taxon>Pezizomycotina</taxon>
        <taxon>Sordariomycetes</taxon>
        <taxon>Hypocreomycetidae</taxon>
        <taxon>Hypocreales</taxon>
        <taxon>Ophiocordycipitaceae</taxon>
        <taxon>Hirsutella</taxon>
    </lineage>
</organism>
<dbReference type="SUPFAM" id="SSF52540">
    <property type="entry name" value="P-loop containing nucleoside triphosphate hydrolases"/>
    <property type="match status" value="1"/>
</dbReference>
<dbReference type="Pfam" id="PF25000">
    <property type="entry name" value="DUF7779"/>
    <property type="match status" value="1"/>
</dbReference>
<evidence type="ECO:0000259" key="1">
    <source>
        <dbReference type="Pfam" id="PF25000"/>
    </source>
</evidence>
<protein>
    <submittedName>
        <fullName evidence="2">Tetratricopeptide repeat domain-containing protein</fullName>
    </submittedName>
</protein>
<dbReference type="InterPro" id="IPR027417">
    <property type="entry name" value="P-loop_NTPase"/>
</dbReference>
<dbReference type="RefSeq" id="XP_044723555.1">
    <property type="nucleotide sequence ID" value="XM_044862529.1"/>
</dbReference>
<dbReference type="SUPFAM" id="SSF48452">
    <property type="entry name" value="TPR-like"/>
    <property type="match status" value="1"/>
</dbReference>
<accession>A0A9P8N7H9</accession>
<evidence type="ECO:0000313" key="2">
    <source>
        <dbReference type="EMBL" id="KAH0966042.1"/>
    </source>
</evidence>
<dbReference type="OrthoDB" id="6161812at2759"/>
<dbReference type="SMART" id="SM00028">
    <property type="entry name" value="TPR"/>
    <property type="match status" value="3"/>
</dbReference>
<dbReference type="PANTHER" id="PTHR35205">
    <property type="entry name" value="NB-ARC AND TPR DOMAIN PROTEIN"/>
    <property type="match status" value="1"/>
</dbReference>
<name>A0A9P8N7H9_9HYPO</name>
<evidence type="ECO:0000313" key="3">
    <source>
        <dbReference type="Proteomes" id="UP000824596"/>
    </source>
</evidence>
<dbReference type="Pfam" id="PF13374">
    <property type="entry name" value="TPR_10"/>
    <property type="match status" value="1"/>
</dbReference>
<dbReference type="GeneID" id="68353187"/>
<dbReference type="Gene3D" id="3.40.50.300">
    <property type="entry name" value="P-loop containing nucleotide triphosphate hydrolases"/>
    <property type="match status" value="1"/>
</dbReference>
<dbReference type="InterPro" id="IPR011990">
    <property type="entry name" value="TPR-like_helical_dom_sf"/>
</dbReference>
<keyword evidence="3" id="KW-1185">Reference proteome</keyword>
<dbReference type="PANTHER" id="PTHR35205:SF1">
    <property type="entry name" value="ZU5 DOMAIN-CONTAINING PROTEIN"/>
    <property type="match status" value="1"/>
</dbReference>
<dbReference type="EMBL" id="JAIZPD010000003">
    <property type="protein sequence ID" value="KAH0966042.1"/>
    <property type="molecule type" value="Genomic_DNA"/>
</dbReference>
<gene>
    <name evidence="2" type="ORF">HRG_04058</name>
</gene>
<comment type="caution">
    <text evidence="2">The sequence shown here is derived from an EMBL/GenBank/DDBJ whole genome shotgun (WGS) entry which is preliminary data.</text>
</comment>
<feature type="domain" description="DUF7779" evidence="1">
    <location>
        <begin position="375"/>
        <end position="456"/>
    </location>
</feature>
<dbReference type="InterPro" id="IPR056681">
    <property type="entry name" value="DUF7779"/>
</dbReference>
<proteinExistence type="predicted"/>
<sequence length="821" mass="92757">MLSPVFEPHRAQGQHQDCALNVYKGDQRGSLAQRLIAEGSYLLEALWDHCRNGQHGKTPLVFICHGTGGLVLKAALCVCRDHPFQFRPVIDIIAGVIFLGVPHFVGGKKDARKTFDLLLKCQHKGIGRDLSSNSDIEELMERRGSVQDAVQPGRDNESDLRSFAICGLGGIGKTQLAVEYAYSRRDKFEAIFWLSADEPDILAKHFAYITEALGLDDELSDLAACRDVAMGWLSEPLRKRSEPESPENTVNWLIIFDNLDNLDVVADYWPKFGRGSVLVTSRDYFAKHTMHVEHGRDLMPLSNDDSEKEALATIATKSDGLPLAISQLSGIFRHLRLSSYAAFLKYLNEEGIQGIFEKHSEPTDSHRISTLATVWALDKLSSGTRALLQVISLLDPDDILEEQLIDKANVRNRAAATASLADKTSALQIAGDTDLEKISLHRLIQVTSRGMMSKEELVAAFQAVTNLIIVSWPMQDMKEHHSIARLDKCENIFPSVLRLKIGLEALIKDSIDFPLNIRAARLFNDTGWYMFERGLMEESKPFCELGLLIGERLQDQLGEVAVESIRESHGFLGIILTETNEHSRSMWHKKKWLTMLVERRSASGGHVEDYELGYAYNEIGVAYGNNDMLEDAADAFKRSIEIFQSIEDYEDTWLGWPEPNLGFIYWMQGKLEDAEEALVEILDIHAAAWGVDDIKSFKTGKILYGMGNVLESQGRLEESFSFHRRCLEQFRKVLGGQYKEAEDYLNSALKIFNSRSYLTNERARTSFRKSKLLRLMGKRTAANRLSLEAYETRKQLRPLDGRPLEELEEADFDELVAFWSR</sequence>
<reference evidence="2" key="1">
    <citation type="submission" date="2021-09" db="EMBL/GenBank/DDBJ databases">
        <title>A high-quality genome of the endoparasitic fungus Hirsutella rhossiliensis with a comparison of Hirsutella genomes reveals transposable elements contributing to genome size variation.</title>
        <authorList>
            <person name="Lin R."/>
            <person name="Jiao Y."/>
            <person name="Sun X."/>
            <person name="Ling J."/>
            <person name="Xie B."/>
            <person name="Cheng X."/>
        </authorList>
    </citation>
    <scope>NUCLEOTIDE SEQUENCE</scope>
    <source>
        <strain evidence="2">HR02</strain>
    </source>
</reference>
<dbReference type="InterPro" id="IPR019734">
    <property type="entry name" value="TPR_rpt"/>
</dbReference>
<dbReference type="Gene3D" id="1.25.40.10">
    <property type="entry name" value="Tetratricopeptide repeat domain"/>
    <property type="match status" value="1"/>
</dbReference>
<dbReference type="AlphaFoldDB" id="A0A9P8N7H9"/>
<dbReference type="Proteomes" id="UP000824596">
    <property type="component" value="Unassembled WGS sequence"/>
</dbReference>